<keyword evidence="4" id="KW-1133">Transmembrane helix</keyword>
<feature type="compositionally biased region" description="Acidic residues" evidence="6">
    <location>
        <begin position="28"/>
        <end position="46"/>
    </location>
</feature>
<dbReference type="GO" id="GO:0120015">
    <property type="term" value="F:sterol transfer activity"/>
    <property type="evidence" value="ECO:0007669"/>
    <property type="project" value="TreeGrafter"/>
</dbReference>
<dbReference type="Pfam" id="PF02893">
    <property type="entry name" value="GRAM"/>
    <property type="match status" value="1"/>
</dbReference>
<proteinExistence type="inferred from homology"/>
<dbReference type="InterPro" id="IPR051482">
    <property type="entry name" value="Cholesterol_transport"/>
</dbReference>
<keyword evidence="3" id="KW-0812">Transmembrane</keyword>
<evidence type="ECO:0000259" key="7">
    <source>
        <dbReference type="PROSITE" id="PS51778"/>
    </source>
</evidence>
<evidence type="ECO:0000313" key="8">
    <source>
        <dbReference type="EMBL" id="THV00736.1"/>
    </source>
</evidence>
<dbReference type="Pfam" id="PF16016">
    <property type="entry name" value="VASt"/>
    <property type="match status" value="1"/>
</dbReference>
<evidence type="ECO:0000256" key="2">
    <source>
        <dbReference type="ARBA" id="ARBA00006582"/>
    </source>
</evidence>
<feature type="domain" description="VASt" evidence="7">
    <location>
        <begin position="233"/>
        <end position="404"/>
    </location>
</feature>
<feature type="compositionally biased region" description="Polar residues" evidence="6">
    <location>
        <begin position="8"/>
        <end position="18"/>
    </location>
</feature>
<sequence>MSIGSDHGSINGSASGHQNVVDGYYSGLDDDSDEDSDEDDDDDGVESLDLAMDDIPVTGFAVASSRRNADFHELFPSIPAGDYLIEDYGCALQREILIQGRLYISENHICFHANILGWITDLSIPIYEIQSLEKKMTAFVIPNAIMITTRQAKYTFASFLSRDTTYDVIYNIWRLARPGDNASLPDSNSSAHGVQSVDQIVEGTVVESGDGASVVPGPPKKTVCACSKEPGGHYPEIAMDIVIPGTPEKLHNLIFASGFMKDFMGTNQKLMDIQISDWAPVSPGSKLLARNMSYIKPLNGAVGPKQTKCEIRDETVYCDFQEYVATVTTTKTPDVPSGGVFSVKTRTCIMWASPVSSRIIVTSQVEWTGRSFIKGIIERSAIDGQKTYHADLEKAMRAYITEHQTEFVPEGVKIDPATIVAPEAVSPTTEIGGDKLTAAEHSKNRERERNARGLQWAYDTFEGATKVAKDSISGLWDLVKDAWDQSSTTTILYFLIAGLVVSNIYTYSRMGSANTTAVENRRRTVNGNVGRRFDDREDREKLIRSIVTTLWDELAAGKGPQAITSGSGPSQQTFTFSPESWPDDVAKILQTLDEVEERVKVIRVGLRELQPEQLASGGLNDEL</sequence>
<dbReference type="GO" id="GO:0005789">
    <property type="term" value="C:endoplasmic reticulum membrane"/>
    <property type="evidence" value="ECO:0007669"/>
    <property type="project" value="TreeGrafter"/>
</dbReference>
<evidence type="ECO:0000256" key="3">
    <source>
        <dbReference type="ARBA" id="ARBA00022692"/>
    </source>
</evidence>
<dbReference type="Proteomes" id="UP000297245">
    <property type="component" value="Unassembled WGS sequence"/>
</dbReference>
<dbReference type="PANTHER" id="PTHR23319">
    <property type="entry name" value="GRAM DOMAIN CONTAINING 1B, ISOFORM E"/>
    <property type="match status" value="1"/>
</dbReference>
<comment type="similarity">
    <text evidence="2">Belongs to the YSP2 family.</text>
</comment>
<dbReference type="PANTHER" id="PTHR23319:SF4">
    <property type="entry name" value="GRAM DOMAIN CONTAINING 1B, ISOFORM E"/>
    <property type="match status" value="1"/>
</dbReference>
<reference evidence="8 9" key="1">
    <citation type="journal article" date="2019" name="Nat. Ecol. Evol.">
        <title>Megaphylogeny resolves global patterns of mushroom evolution.</title>
        <authorList>
            <person name="Varga T."/>
            <person name="Krizsan K."/>
            <person name="Foldi C."/>
            <person name="Dima B."/>
            <person name="Sanchez-Garcia M."/>
            <person name="Sanchez-Ramirez S."/>
            <person name="Szollosi G.J."/>
            <person name="Szarkandi J.G."/>
            <person name="Papp V."/>
            <person name="Albert L."/>
            <person name="Andreopoulos W."/>
            <person name="Angelini C."/>
            <person name="Antonin V."/>
            <person name="Barry K.W."/>
            <person name="Bougher N.L."/>
            <person name="Buchanan P."/>
            <person name="Buyck B."/>
            <person name="Bense V."/>
            <person name="Catcheside P."/>
            <person name="Chovatia M."/>
            <person name="Cooper J."/>
            <person name="Damon W."/>
            <person name="Desjardin D."/>
            <person name="Finy P."/>
            <person name="Geml J."/>
            <person name="Haridas S."/>
            <person name="Hughes K."/>
            <person name="Justo A."/>
            <person name="Karasinski D."/>
            <person name="Kautmanova I."/>
            <person name="Kiss B."/>
            <person name="Kocsube S."/>
            <person name="Kotiranta H."/>
            <person name="LaButti K.M."/>
            <person name="Lechner B.E."/>
            <person name="Liimatainen K."/>
            <person name="Lipzen A."/>
            <person name="Lukacs Z."/>
            <person name="Mihaltcheva S."/>
            <person name="Morgado L.N."/>
            <person name="Niskanen T."/>
            <person name="Noordeloos M.E."/>
            <person name="Ohm R.A."/>
            <person name="Ortiz-Santana B."/>
            <person name="Ovrebo C."/>
            <person name="Racz N."/>
            <person name="Riley R."/>
            <person name="Savchenko A."/>
            <person name="Shiryaev A."/>
            <person name="Soop K."/>
            <person name="Spirin V."/>
            <person name="Szebenyi C."/>
            <person name="Tomsovsky M."/>
            <person name="Tulloss R.E."/>
            <person name="Uehling J."/>
            <person name="Grigoriev I.V."/>
            <person name="Vagvolgyi C."/>
            <person name="Papp T."/>
            <person name="Martin F.M."/>
            <person name="Miettinen O."/>
            <person name="Hibbett D.S."/>
            <person name="Nagy L.G."/>
        </authorList>
    </citation>
    <scope>NUCLEOTIDE SEQUENCE [LARGE SCALE GENOMIC DNA]</scope>
    <source>
        <strain evidence="8 9">CBS 962.96</strain>
    </source>
</reference>
<evidence type="ECO:0000313" key="9">
    <source>
        <dbReference type="Proteomes" id="UP000297245"/>
    </source>
</evidence>
<dbReference type="GO" id="GO:0032541">
    <property type="term" value="C:cortical endoplasmic reticulum"/>
    <property type="evidence" value="ECO:0007669"/>
    <property type="project" value="TreeGrafter"/>
</dbReference>
<keyword evidence="9" id="KW-1185">Reference proteome</keyword>
<dbReference type="GO" id="GO:0140268">
    <property type="term" value="C:endoplasmic reticulum-plasma membrane contact site"/>
    <property type="evidence" value="ECO:0007669"/>
    <property type="project" value="TreeGrafter"/>
</dbReference>
<evidence type="ECO:0000256" key="1">
    <source>
        <dbReference type="ARBA" id="ARBA00004167"/>
    </source>
</evidence>
<dbReference type="InterPro" id="IPR011993">
    <property type="entry name" value="PH-like_dom_sf"/>
</dbReference>
<comment type="subcellular location">
    <subcellularLocation>
        <location evidence="1">Membrane</location>
        <topology evidence="1">Single-pass membrane protein</topology>
    </subcellularLocation>
</comment>
<feature type="region of interest" description="Disordered" evidence="6">
    <location>
        <begin position="1"/>
        <end position="48"/>
    </location>
</feature>
<dbReference type="InterPro" id="IPR031968">
    <property type="entry name" value="VASt"/>
</dbReference>
<organism evidence="8 9">
    <name type="scientific">Dendrothele bispora (strain CBS 962.96)</name>
    <dbReference type="NCBI Taxonomy" id="1314807"/>
    <lineage>
        <taxon>Eukaryota</taxon>
        <taxon>Fungi</taxon>
        <taxon>Dikarya</taxon>
        <taxon>Basidiomycota</taxon>
        <taxon>Agaricomycotina</taxon>
        <taxon>Agaricomycetes</taxon>
        <taxon>Agaricomycetidae</taxon>
        <taxon>Agaricales</taxon>
        <taxon>Agaricales incertae sedis</taxon>
        <taxon>Dendrothele</taxon>
    </lineage>
</organism>
<evidence type="ECO:0000256" key="4">
    <source>
        <dbReference type="ARBA" id="ARBA00022989"/>
    </source>
</evidence>
<evidence type="ECO:0000256" key="6">
    <source>
        <dbReference type="SAM" id="MobiDB-lite"/>
    </source>
</evidence>
<dbReference type="GO" id="GO:0005886">
    <property type="term" value="C:plasma membrane"/>
    <property type="evidence" value="ECO:0007669"/>
    <property type="project" value="TreeGrafter"/>
</dbReference>
<dbReference type="CDD" id="cd13220">
    <property type="entry name" value="PH-GRAM_GRAMDC"/>
    <property type="match status" value="1"/>
</dbReference>
<dbReference type="GO" id="GO:0032366">
    <property type="term" value="P:intracellular sterol transport"/>
    <property type="evidence" value="ECO:0007669"/>
    <property type="project" value="TreeGrafter"/>
</dbReference>
<dbReference type="GO" id="GO:0005739">
    <property type="term" value="C:mitochondrion"/>
    <property type="evidence" value="ECO:0007669"/>
    <property type="project" value="TreeGrafter"/>
</dbReference>
<gene>
    <name evidence="8" type="ORF">K435DRAFT_656753</name>
</gene>
<keyword evidence="5" id="KW-0472">Membrane</keyword>
<dbReference type="EMBL" id="ML179100">
    <property type="protein sequence ID" value="THV00736.1"/>
    <property type="molecule type" value="Genomic_DNA"/>
</dbReference>
<evidence type="ECO:0000256" key="5">
    <source>
        <dbReference type="ARBA" id="ARBA00023136"/>
    </source>
</evidence>
<dbReference type="Gene3D" id="2.30.29.30">
    <property type="entry name" value="Pleckstrin-homology domain (PH domain)/Phosphotyrosine-binding domain (PTB)"/>
    <property type="match status" value="1"/>
</dbReference>
<name>A0A4V4HGZ9_DENBC</name>
<dbReference type="PROSITE" id="PS51778">
    <property type="entry name" value="VAST"/>
    <property type="match status" value="1"/>
</dbReference>
<dbReference type="GO" id="GO:0032934">
    <property type="term" value="F:sterol binding"/>
    <property type="evidence" value="ECO:0007669"/>
    <property type="project" value="TreeGrafter"/>
</dbReference>
<dbReference type="SMART" id="SM00568">
    <property type="entry name" value="GRAM"/>
    <property type="match status" value="1"/>
</dbReference>
<dbReference type="InterPro" id="IPR004182">
    <property type="entry name" value="GRAM"/>
</dbReference>
<accession>A0A4V4HGZ9</accession>
<dbReference type="OrthoDB" id="2162691at2759"/>
<protein>
    <submittedName>
        <fullName evidence="8">GRAM-domain-containing protein</fullName>
    </submittedName>
</protein>
<dbReference type="AlphaFoldDB" id="A0A4V4HGZ9"/>